<dbReference type="FunFam" id="3.40.50.300:FF:000032">
    <property type="entry name" value="Export ABC transporter ATP-binding protein"/>
    <property type="match status" value="1"/>
</dbReference>
<evidence type="ECO:0000256" key="2">
    <source>
        <dbReference type="ARBA" id="ARBA00022741"/>
    </source>
</evidence>
<evidence type="ECO:0000313" key="7">
    <source>
        <dbReference type="Proteomes" id="UP000007013"/>
    </source>
</evidence>
<dbReference type="PROSITE" id="PS00211">
    <property type="entry name" value="ABC_TRANSPORTER_1"/>
    <property type="match status" value="1"/>
</dbReference>
<dbReference type="eggNOG" id="COG1136">
    <property type="taxonomic scope" value="Bacteria"/>
</dbReference>
<dbReference type="GO" id="GO:0016887">
    <property type="term" value="F:ATP hydrolysis activity"/>
    <property type="evidence" value="ECO:0007669"/>
    <property type="project" value="InterPro"/>
</dbReference>
<organism evidence="6 7">
    <name type="scientific">Opitutus terrae (strain DSM 11246 / JCM 15787 / PB90-1)</name>
    <dbReference type="NCBI Taxonomy" id="452637"/>
    <lineage>
        <taxon>Bacteria</taxon>
        <taxon>Pseudomonadati</taxon>
        <taxon>Verrucomicrobiota</taxon>
        <taxon>Opitutia</taxon>
        <taxon>Opitutales</taxon>
        <taxon>Opitutaceae</taxon>
        <taxon>Opitutus</taxon>
    </lineage>
</organism>
<name>B1ZXC6_OPITP</name>
<dbReference type="InterPro" id="IPR027417">
    <property type="entry name" value="P-loop_NTPase"/>
</dbReference>
<evidence type="ECO:0000256" key="4">
    <source>
        <dbReference type="ARBA" id="ARBA00038388"/>
    </source>
</evidence>
<dbReference type="EMBL" id="CP001032">
    <property type="protein sequence ID" value="ACB76921.1"/>
    <property type="molecule type" value="Genomic_DNA"/>
</dbReference>
<dbReference type="CDD" id="cd03255">
    <property type="entry name" value="ABC_MJ0796_LolCDE_FtsE"/>
    <property type="match status" value="1"/>
</dbReference>
<feature type="domain" description="ABC transporter" evidence="5">
    <location>
        <begin position="5"/>
        <end position="245"/>
    </location>
</feature>
<dbReference type="PANTHER" id="PTHR24220:SF86">
    <property type="entry name" value="ABC TRANSPORTER ABCH.1"/>
    <property type="match status" value="1"/>
</dbReference>
<accession>B1ZXC6</accession>
<dbReference type="GO" id="GO:0098796">
    <property type="term" value="C:membrane protein complex"/>
    <property type="evidence" value="ECO:0007669"/>
    <property type="project" value="UniProtKB-ARBA"/>
</dbReference>
<keyword evidence="1" id="KW-0813">Transport</keyword>
<sequence length="253" mass="27768">MPTVVQLQDIHRVYNSGEVQVHAVRGVSLELHRGEFLAIMGASGSGKSTLMNTLGCLDRPSSGTYRLDGVDVSQLDRNELADLRNEKLGFIFQGFNLLARTTALENVELPMLYGRRHHSSRELRERAMSALSVVGLADRADHFPSQLSGGQQQRVAIARALVNEPQVLLADEPTGNLDSKTSVEVMGVFQKLNDDGITIVMVTHELDIAQYCRRNVIMRDGRIVSDVPVAKRLLAAAEMQKLHAAEAEAKLTG</sequence>
<dbReference type="InterPro" id="IPR003439">
    <property type="entry name" value="ABC_transporter-like_ATP-bd"/>
</dbReference>
<dbReference type="STRING" id="452637.Oter_3644"/>
<dbReference type="KEGG" id="ote:Oter_3644"/>
<dbReference type="InterPro" id="IPR015854">
    <property type="entry name" value="ABC_transpr_LolD-like"/>
</dbReference>
<dbReference type="GO" id="GO:0005886">
    <property type="term" value="C:plasma membrane"/>
    <property type="evidence" value="ECO:0007669"/>
    <property type="project" value="TreeGrafter"/>
</dbReference>
<evidence type="ECO:0000256" key="3">
    <source>
        <dbReference type="ARBA" id="ARBA00022840"/>
    </source>
</evidence>
<reference evidence="6 7" key="1">
    <citation type="journal article" date="2011" name="J. Bacteriol.">
        <title>Genome sequence of the verrucomicrobium Opitutus terrae PB90-1, an abundant inhabitant of rice paddy soil ecosystems.</title>
        <authorList>
            <person name="van Passel M.W."/>
            <person name="Kant R."/>
            <person name="Palva A."/>
            <person name="Copeland A."/>
            <person name="Lucas S."/>
            <person name="Lapidus A."/>
            <person name="Glavina del Rio T."/>
            <person name="Pitluck S."/>
            <person name="Goltsman E."/>
            <person name="Clum A."/>
            <person name="Sun H."/>
            <person name="Schmutz J."/>
            <person name="Larimer F.W."/>
            <person name="Land M.L."/>
            <person name="Hauser L."/>
            <person name="Kyrpides N."/>
            <person name="Mikhailova N."/>
            <person name="Richardson P.P."/>
            <person name="Janssen P.H."/>
            <person name="de Vos W.M."/>
            <person name="Smidt H."/>
        </authorList>
    </citation>
    <scope>NUCLEOTIDE SEQUENCE [LARGE SCALE GENOMIC DNA]</scope>
    <source>
        <strain evidence="7">DSM 11246 / JCM 15787 / PB90-1</strain>
    </source>
</reference>
<dbReference type="InterPro" id="IPR017871">
    <property type="entry name" value="ABC_transporter-like_CS"/>
</dbReference>
<dbReference type="SUPFAM" id="SSF52540">
    <property type="entry name" value="P-loop containing nucleoside triphosphate hydrolases"/>
    <property type="match status" value="1"/>
</dbReference>
<dbReference type="GO" id="GO:0022857">
    <property type="term" value="F:transmembrane transporter activity"/>
    <property type="evidence" value="ECO:0007669"/>
    <property type="project" value="UniProtKB-ARBA"/>
</dbReference>
<dbReference type="InterPro" id="IPR003593">
    <property type="entry name" value="AAA+_ATPase"/>
</dbReference>
<dbReference type="GO" id="GO:0005524">
    <property type="term" value="F:ATP binding"/>
    <property type="evidence" value="ECO:0007669"/>
    <property type="project" value="UniProtKB-KW"/>
</dbReference>
<dbReference type="PANTHER" id="PTHR24220">
    <property type="entry name" value="IMPORT ATP-BINDING PROTEIN"/>
    <property type="match status" value="1"/>
</dbReference>
<dbReference type="PROSITE" id="PS50893">
    <property type="entry name" value="ABC_TRANSPORTER_2"/>
    <property type="match status" value="1"/>
</dbReference>
<evidence type="ECO:0000313" key="6">
    <source>
        <dbReference type="EMBL" id="ACB76921.1"/>
    </source>
</evidence>
<dbReference type="HOGENOM" id="CLU_000604_1_22_0"/>
<gene>
    <name evidence="6" type="ordered locus">Oter_3644</name>
</gene>
<dbReference type="InterPro" id="IPR017911">
    <property type="entry name" value="MacB-like_ATP-bd"/>
</dbReference>
<dbReference type="AlphaFoldDB" id="B1ZXC6"/>
<dbReference type="OrthoDB" id="9802264at2"/>
<dbReference type="SMART" id="SM00382">
    <property type="entry name" value="AAA"/>
    <property type="match status" value="1"/>
</dbReference>
<evidence type="ECO:0000256" key="1">
    <source>
        <dbReference type="ARBA" id="ARBA00022448"/>
    </source>
</evidence>
<dbReference type="RefSeq" id="WP_012376450.1">
    <property type="nucleotide sequence ID" value="NC_010571.1"/>
</dbReference>
<keyword evidence="2" id="KW-0547">Nucleotide-binding</keyword>
<evidence type="ECO:0000259" key="5">
    <source>
        <dbReference type="PROSITE" id="PS50893"/>
    </source>
</evidence>
<dbReference type="Pfam" id="PF00005">
    <property type="entry name" value="ABC_tran"/>
    <property type="match status" value="1"/>
</dbReference>
<dbReference type="Proteomes" id="UP000007013">
    <property type="component" value="Chromosome"/>
</dbReference>
<dbReference type="Gene3D" id="3.40.50.300">
    <property type="entry name" value="P-loop containing nucleotide triphosphate hydrolases"/>
    <property type="match status" value="1"/>
</dbReference>
<protein>
    <submittedName>
        <fullName evidence="6">ABC transporter related</fullName>
    </submittedName>
</protein>
<keyword evidence="7" id="KW-1185">Reference proteome</keyword>
<proteinExistence type="inferred from homology"/>
<comment type="similarity">
    <text evidence="4">Belongs to the ABC transporter superfamily. Macrolide exporter (TC 3.A.1.122) family.</text>
</comment>
<keyword evidence="3" id="KW-0067">ATP-binding</keyword>